<proteinExistence type="predicted"/>
<feature type="transmembrane region" description="Helical" evidence="1">
    <location>
        <begin position="141"/>
        <end position="160"/>
    </location>
</feature>
<reference evidence="2 3" key="1">
    <citation type="journal article" date="2023" name="Hortic Res">
        <title>Pangenome of water caltrop reveals structural variations and asymmetric subgenome divergence after allopolyploidization.</title>
        <authorList>
            <person name="Zhang X."/>
            <person name="Chen Y."/>
            <person name="Wang L."/>
            <person name="Yuan Y."/>
            <person name="Fang M."/>
            <person name="Shi L."/>
            <person name="Lu R."/>
            <person name="Comes H.P."/>
            <person name="Ma Y."/>
            <person name="Chen Y."/>
            <person name="Huang G."/>
            <person name="Zhou Y."/>
            <person name="Zheng Z."/>
            <person name="Qiu Y."/>
        </authorList>
    </citation>
    <scope>NUCLEOTIDE SEQUENCE [LARGE SCALE GENOMIC DNA]</scope>
    <source>
        <tissue evidence="2">Roots</tissue>
    </source>
</reference>
<evidence type="ECO:0000313" key="2">
    <source>
        <dbReference type="EMBL" id="KAK4771049.1"/>
    </source>
</evidence>
<dbReference type="Proteomes" id="UP001345219">
    <property type="component" value="Chromosome 24"/>
</dbReference>
<gene>
    <name evidence="2" type="ORF">SAY87_031581</name>
</gene>
<sequence length="603" mass="68062">MACPRNSITYNGSLCACAPGYLLNQTSKSCDLFRANASISTSSGVDYYSLSFPESVLAFDSIKKFTQSQAVFLEATVVILLCWFFFCFFMRFMKLGDGNTLWFQIRWWISRLDVCFATRHWLEDQKVVRKRKTELGGTLSIASWILFSGLFSALLYQIIAKRTIEVHNVKATNAPDLLSFSNDMEFNITTISSMSCANLRNLGNLVSGNPGLVDYKTTPLSKFVNFSCFNTSHGPTISLRCNSCQLNQDSIFISWEFVDLPNSPATAVGFQFNLSSKPHASKKHMSFVSGILGNGSSSDVRPVTFRGTDSNLLQFNLFPRMYHHLHDLRLIQPLFHDFVPGSYFSEASQLQESLQNSRGLINTTVYLNFLSAYVIEVDKQSIMGPVSFLAEVGGLYCISVGIFYYFLVQFEYRAKRLRNEDCILREIRNRCKAKKRWDKVRKYVRYRWACKALDEDDNYKNGTNCTGCLHRSSGSLHSKTSRRHHSMATTDFNQKTNLSSEENTTSEVGQVQLVKTYTVDDGKQHTIGSDVGNTSQPKMYSVNGGETIPPPPVLEFKAGAEICIADVQKHLMHLYNYNVMMRENLVATQSLLNSLANKSSYAT</sequence>
<dbReference type="PANTHER" id="PTHR37254:SF1">
    <property type="entry name" value="OS01G0100500 PROTEIN"/>
    <property type="match status" value="1"/>
</dbReference>
<protein>
    <recommendedName>
        <fullName evidence="4">Transmembrane protein</fullName>
    </recommendedName>
</protein>
<evidence type="ECO:0000313" key="3">
    <source>
        <dbReference type="Proteomes" id="UP001345219"/>
    </source>
</evidence>
<accession>A0AAN7QLA8</accession>
<feature type="transmembrane region" description="Helical" evidence="1">
    <location>
        <begin position="71"/>
        <end position="93"/>
    </location>
</feature>
<dbReference type="PROSITE" id="PS51257">
    <property type="entry name" value="PROKAR_LIPOPROTEIN"/>
    <property type="match status" value="1"/>
</dbReference>
<organism evidence="2 3">
    <name type="scientific">Trapa incisa</name>
    <dbReference type="NCBI Taxonomy" id="236973"/>
    <lineage>
        <taxon>Eukaryota</taxon>
        <taxon>Viridiplantae</taxon>
        <taxon>Streptophyta</taxon>
        <taxon>Embryophyta</taxon>
        <taxon>Tracheophyta</taxon>
        <taxon>Spermatophyta</taxon>
        <taxon>Magnoliopsida</taxon>
        <taxon>eudicotyledons</taxon>
        <taxon>Gunneridae</taxon>
        <taxon>Pentapetalae</taxon>
        <taxon>rosids</taxon>
        <taxon>malvids</taxon>
        <taxon>Myrtales</taxon>
        <taxon>Lythraceae</taxon>
        <taxon>Trapa</taxon>
    </lineage>
</organism>
<evidence type="ECO:0000256" key="1">
    <source>
        <dbReference type="SAM" id="Phobius"/>
    </source>
</evidence>
<keyword evidence="1" id="KW-0812">Transmembrane</keyword>
<dbReference type="AlphaFoldDB" id="A0AAN7QLA8"/>
<dbReference type="EMBL" id="JAXIOK010000005">
    <property type="protein sequence ID" value="KAK4771049.1"/>
    <property type="molecule type" value="Genomic_DNA"/>
</dbReference>
<keyword evidence="3" id="KW-1185">Reference proteome</keyword>
<name>A0AAN7QLA8_9MYRT</name>
<dbReference type="PANTHER" id="PTHR37254">
    <property type="entry name" value="OS01G0100500 PROTEIN"/>
    <property type="match status" value="1"/>
</dbReference>
<evidence type="ECO:0008006" key="4">
    <source>
        <dbReference type="Google" id="ProtNLM"/>
    </source>
</evidence>
<keyword evidence="1" id="KW-0472">Membrane</keyword>
<keyword evidence="1" id="KW-1133">Transmembrane helix</keyword>
<feature type="transmembrane region" description="Helical" evidence="1">
    <location>
        <begin position="387"/>
        <end position="408"/>
    </location>
</feature>
<comment type="caution">
    <text evidence="2">The sequence shown here is derived from an EMBL/GenBank/DDBJ whole genome shotgun (WGS) entry which is preliminary data.</text>
</comment>